<evidence type="ECO:0000313" key="2">
    <source>
        <dbReference type="Proteomes" id="UP001221757"/>
    </source>
</evidence>
<protein>
    <recommendedName>
        <fullName evidence="3">F-box domain-containing protein</fullName>
    </recommendedName>
</protein>
<dbReference type="AlphaFoldDB" id="A0AAD7DYE5"/>
<comment type="caution">
    <text evidence="1">The sequence shown here is derived from an EMBL/GenBank/DDBJ whole genome shotgun (WGS) entry which is preliminary data.</text>
</comment>
<reference evidence="1" key="1">
    <citation type="submission" date="2023-03" db="EMBL/GenBank/DDBJ databases">
        <title>Massive genome expansion in bonnet fungi (Mycena s.s.) driven by repeated elements and novel gene families across ecological guilds.</title>
        <authorList>
            <consortium name="Lawrence Berkeley National Laboratory"/>
            <person name="Harder C.B."/>
            <person name="Miyauchi S."/>
            <person name="Viragh M."/>
            <person name="Kuo A."/>
            <person name="Thoen E."/>
            <person name="Andreopoulos B."/>
            <person name="Lu D."/>
            <person name="Skrede I."/>
            <person name="Drula E."/>
            <person name="Henrissat B."/>
            <person name="Morin E."/>
            <person name="Kohler A."/>
            <person name="Barry K."/>
            <person name="LaButti K."/>
            <person name="Morin E."/>
            <person name="Salamov A."/>
            <person name="Lipzen A."/>
            <person name="Mereny Z."/>
            <person name="Hegedus B."/>
            <person name="Baldrian P."/>
            <person name="Stursova M."/>
            <person name="Weitz H."/>
            <person name="Taylor A."/>
            <person name="Grigoriev I.V."/>
            <person name="Nagy L.G."/>
            <person name="Martin F."/>
            <person name="Kauserud H."/>
        </authorList>
    </citation>
    <scope>NUCLEOTIDE SEQUENCE</scope>
    <source>
        <strain evidence="1">CBHHK067</strain>
    </source>
</reference>
<organism evidence="1 2">
    <name type="scientific">Mycena rosella</name>
    <name type="common">Pink bonnet</name>
    <name type="synonym">Agaricus rosellus</name>
    <dbReference type="NCBI Taxonomy" id="1033263"/>
    <lineage>
        <taxon>Eukaryota</taxon>
        <taxon>Fungi</taxon>
        <taxon>Dikarya</taxon>
        <taxon>Basidiomycota</taxon>
        <taxon>Agaricomycotina</taxon>
        <taxon>Agaricomycetes</taxon>
        <taxon>Agaricomycetidae</taxon>
        <taxon>Agaricales</taxon>
        <taxon>Marasmiineae</taxon>
        <taxon>Mycenaceae</taxon>
        <taxon>Mycena</taxon>
    </lineage>
</organism>
<evidence type="ECO:0008006" key="3">
    <source>
        <dbReference type="Google" id="ProtNLM"/>
    </source>
</evidence>
<evidence type="ECO:0000313" key="1">
    <source>
        <dbReference type="EMBL" id="KAJ7700878.1"/>
    </source>
</evidence>
<name>A0AAD7DYE5_MYCRO</name>
<keyword evidence="2" id="KW-1185">Reference proteome</keyword>
<dbReference type="EMBL" id="JARKIE010000019">
    <property type="protein sequence ID" value="KAJ7700878.1"/>
    <property type="molecule type" value="Genomic_DNA"/>
</dbReference>
<dbReference type="Proteomes" id="UP001221757">
    <property type="component" value="Unassembled WGS sequence"/>
</dbReference>
<proteinExistence type="predicted"/>
<sequence length="442" mass="48888">MSLEPLTHPQAASILRLPVELTAEIFIHCLPELHQNNPRLSEAPLLLGRICRQWRHVALSTPRLWCFLTVNDVVSFSSQEALLDYAETWLSRTRNCPLFIDISVGSTETPLKPLIAILSAHSAQWLQVNLTIPYTFFHAFAFPAGLPILNRITVEASFMDGEDEKVITVFQGATQLRQAHLSWTNCHESTPIMALPWVQLTSFTGRSLTVKECFMVLTEAAALCCLLSICERHAPRPLHPLVSALEILQLECGPTASPSSLWAALTMSHLRHLRTVCYPCAAFQAFLARSSAHLRDVGLRQSTTSPALLRGCLAAMPAVSSLRLLDIHPPCIVALIAFLRESPATHFPRLTALEVTNIVGHSENFAYGPLVDMLASRRLRPGAGAARLERFTFTWVTSSYDDSDEFAVHAGVLVALAPLIEDGLEVVIGPQDELNILRRSWT</sequence>
<gene>
    <name evidence="1" type="ORF">B0H17DRAFT_1327883</name>
</gene>
<accession>A0AAD7DYE5</accession>